<name>A0A3N0DTF8_9ACTN</name>
<dbReference type="OrthoDB" id="5187647at2"/>
<sequence length="395" mass="44331">MLMFVFGAGASYDSDPERTPLMHPSEDHRPPLATDLFAPASAVGQEIVKRYPQAGALIMRLREATRQKQDVEEVLQTIAGGEESYPRTKQQLVALSAYLADLITDVPARWADECQGLTNYVRALEEADRWNQAVHSDEPIVCITFNYDSLLEAAAESVFGVRLNSLDSYVSNADFRIYKPHGSVTWQQAAVWDDSNVYRRPDGTQRAIQLATSLQWEEDRFRYRQPDFHDKGSSRRIWMPALSIPMRRKANFTMPSSHLARMKEDLRQVTTVISVGWRARERHFLDLLQDHLGSSPAQLIAVAESVESATETVEELWKTGRFNRYAIGAYGFTGFTGTGGETLGSRIGARRDPLTLHEILTNTQGFAQWSGRDPGNGLPPDNSEIGDINSGYLDF</sequence>
<accession>A0A3N0DTF8</accession>
<dbReference type="Proteomes" id="UP000277094">
    <property type="component" value="Unassembled WGS sequence"/>
</dbReference>
<dbReference type="RefSeq" id="WP_123233411.1">
    <property type="nucleotide sequence ID" value="NZ_RJSG01000002.1"/>
</dbReference>
<proteinExistence type="predicted"/>
<gene>
    <name evidence="1" type="ORF">EFL95_07585</name>
</gene>
<protein>
    <submittedName>
        <fullName evidence="1">Uncharacterized protein</fullName>
    </submittedName>
</protein>
<evidence type="ECO:0000313" key="2">
    <source>
        <dbReference type="Proteomes" id="UP000277094"/>
    </source>
</evidence>
<dbReference type="AlphaFoldDB" id="A0A3N0DTF8"/>
<dbReference type="EMBL" id="RJSG01000002">
    <property type="protein sequence ID" value="RNL78909.1"/>
    <property type="molecule type" value="Genomic_DNA"/>
</dbReference>
<organism evidence="1 2">
    <name type="scientific">Nocardioides marmorisolisilvae</name>
    <dbReference type="NCBI Taxonomy" id="1542737"/>
    <lineage>
        <taxon>Bacteria</taxon>
        <taxon>Bacillati</taxon>
        <taxon>Actinomycetota</taxon>
        <taxon>Actinomycetes</taxon>
        <taxon>Propionibacteriales</taxon>
        <taxon>Nocardioidaceae</taxon>
        <taxon>Nocardioides</taxon>
    </lineage>
</organism>
<comment type="caution">
    <text evidence="1">The sequence shown here is derived from an EMBL/GenBank/DDBJ whole genome shotgun (WGS) entry which is preliminary data.</text>
</comment>
<reference evidence="1 2" key="1">
    <citation type="submission" date="2018-11" db="EMBL/GenBank/DDBJ databases">
        <authorList>
            <person name="Li F."/>
        </authorList>
    </citation>
    <scope>NUCLEOTIDE SEQUENCE [LARGE SCALE GENOMIC DNA]</scope>
    <source>
        <strain evidence="1 2">KIS18-7</strain>
    </source>
</reference>
<keyword evidence="2" id="KW-1185">Reference proteome</keyword>
<dbReference type="Pfam" id="PF13289">
    <property type="entry name" value="SIR2_2"/>
    <property type="match status" value="1"/>
</dbReference>
<evidence type="ECO:0000313" key="1">
    <source>
        <dbReference type="EMBL" id="RNL78909.1"/>
    </source>
</evidence>